<keyword evidence="11" id="KW-1185">Reference proteome</keyword>
<dbReference type="SUPFAM" id="SSF53448">
    <property type="entry name" value="Nucleotide-diphospho-sugar transferases"/>
    <property type="match status" value="1"/>
</dbReference>
<feature type="domain" description="MannoseP isomerase/GMP-like beta-helix" evidence="9">
    <location>
        <begin position="296"/>
        <end position="349"/>
    </location>
</feature>
<dbReference type="InterPro" id="IPR049577">
    <property type="entry name" value="GMPP_N"/>
</dbReference>
<evidence type="ECO:0000256" key="4">
    <source>
        <dbReference type="ARBA" id="ARBA00022695"/>
    </source>
</evidence>
<dbReference type="InterPro" id="IPR051161">
    <property type="entry name" value="Mannose-6P_isomerase_type2"/>
</dbReference>
<dbReference type="EC" id="2.7.7.13" evidence="2"/>
<dbReference type="InterPro" id="IPR005835">
    <property type="entry name" value="NTP_transferase_dom"/>
</dbReference>
<comment type="similarity">
    <text evidence="1">Belongs to the mannose-6-phosphate isomerase type 2 family.</text>
</comment>
<name>A0A9W6GJ60_9FUSO</name>
<dbReference type="Proteomes" id="UP001144471">
    <property type="component" value="Unassembled WGS sequence"/>
</dbReference>
<accession>A0A9W6GJ60</accession>
<evidence type="ECO:0000259" key="8">
    <source>
        <dbReference type="Pfam" id="PF00483"/>
    </source>
</evidence>
<feature type="domain" description="Nucleotidyl transferase" evidence="8">
    <location>
        <begin position="4"/>
        <end position="281"/>
    </location>
</feature>
<dbReference type="SUPFAM" id="SSF159283">
    <property type="entry name" value="Guanosine diphospho-D-mannose pyrophosphorylase/mannose-6-phosphate isomerase linker domain"/>
    <property type="match status" value="1"/>
</dbReference>
<proteinExistence type="inferred from homology"/>
<evidence type="ECO:0000256" key="2">
    <source>
        <dbReference type="ARBA" id="ARBA00012387"/>
    </source>
</evidence>
<gene>
    <name evidence="10" type="ORF">PM10SUCC1_03690</name>
</gene>
<comment type="catalytic activity">
    <reaction evidence="7">
        <text>alpha-D-mannose 1-phosphate + GTP + H(+) = GDP-alpha-D-mannose + diphosphate</text>
        <dbReference type="Rhea" id="RHEA:15229"/>
        <dbReference type="ChEBI" id="CHEBI:15378"/>
        <dbReference type="ChEBI" id="CHEBI:33019"/>
        <dbReference type="ChEBI" id="CHEBI:37565"/>
        <dbReference type="ChEBI" id="CHEBI:57527"/>
        <dbReference type="ChEBI" id="CHEBI:58409"/>
        <dbReference type="EC" id="2.7.7.13"/>
    </reaction>
</comment>
<dbReference type="FunFam" id="3.90.550.10:FF:000046">
    <property type="entry name" value="Mannose-1-phosphate guanylyltransferase (GDP)"/>
    <property type="match status" value="1"/>
</dbReference>
<evidence type="ECO:0000256" key="6">
    <source>
        <dbReference type="ARBA" id="ARBA00023134"/>
    </source>
</evidence>
<keyword evidence="5" id="KW-0547">Nucleotide-binding</keyword>
<keyword evidence="3" id="KW-0808">Transferase</keyword>
<evidence type="ECO:0000313" key="10">
    <source>
        <dbReference type="EMBL" id="GLI54854.1"/>
    </source>
</evidence>
<dbReference type="CDD" id="cd02509">
    <property type="entry name" value="GDP-M1P_Guanylyltransferase"/>
    <property type="match status" value="1"/>
</dbReference>
<dbReference type="GO" id="GO:0004475">
    <property type="term" value="F:mannose-1-phosphate guanylyltransferase (GTP) activity"/>
    <property type="evidence" value="ECO:0007669"/>
    <property type="project" value="UniProtKB-EC"/>
</dbReference>
<dbReference type="Pfam" id="PF00483">
    <property type="entry name" value="NTP_transferase"/>
    <property type="match status" value="1"/>
</dbReference>
<evidence type="ECO:0000256" key="1">
    <source>
        <dbReference type="ARBA" id="ARBA00006115"/>
    </source>
</evidence>
<evidence type="ECO:0000256" key="5">
    <source>
        <dbReference type="ARBA" id="ARBA00022741"/>
    </source>
</evidence>
<sequence length="354" mass="40132">MLVAIIMAGGSGQRFWPLSNEEHPKQLLKLFSDKTMIRETVDRILPIIPAERIFIATNIKQAEDIRGELPFLPERNIIVEPKFKDTAACIGYASIYIRSLLGECNFIVLPSDHLINDRNTFLEIIRRGEELIEKPGRIAIFGIKPDKPETAYGYVEAEGERIGEAFRVSSFKEKPVLEVAKDYLAKGNYYWNSGMFMWSDRTILSHIEELMPGHWSTLKNIEELLKGEMDEDSLSRAFDEFEKISIDYGVMEGARDVVVLPADIGWNDIGNFTAFDDIFTHSENGSVVRIHQGEQVVEHNSRDNIIINEGSKKVIATLGMKDTVIVETDDVLLVCRKEEAQDIKALLKKVNEGK</sequence>
<dbReference type="PANTHER" id="PTHR46390">
    <property type="entry name" value="MANNOSE-1-PHOSPHATE GUANYLYLTRANSFERASE"/>
    <property type="match status" value="1"/>
</dbReference>
<dbReference type="InterPro" id="IPR054566">
    <property type="entry name" value="ManC/GMP-like_b-helix"/>
</dbReference>
<keyword evidence="6" id="KW-0342">GTP-binding</keyword>
<keyword evidence="4 10" id="KW-0548">Nucleotidyltransferase</keyword>
<evidence type="ECO:0000256" key="7">
    <source>
        <dbReference type="ARBA" id="ARBA00047343"/>
    </source>
</evidence>
<dbReference type="GO" id="GO:0009298">
    <property type="term" value="P:GDP-mannose biosynthetic process"/>
    <property type="evidence" value="ECO:0007669"/>
    <property type="project" value="TreeGrafter"/>
</dbReference>
<reference evidence="10" key="1">
    <citation type="submission" date="2022-12" db="EMBL/GenBank/DDBJ databases">
        <title>Reference genome sequencing for broad-spectrum identification of bacterial and archaeal isolates by mass spectrometry.</title>
        <authorList>
            <person name="Sekiguchi Y."/>
            <person name="Tourlousse D.M."/>
        </authorList>
    </citation>
    <scope>NUCLEOTIDE SEQUENCE</scope>
    <source>
        <strain evidence="10">10succ1</strain>
    </source>
</reference>
<comment type="caution">
    <text evidence="10">The sequence shown here is derived from an EMBL/GenBank/DDBJ whole genome shotgun (WGS) entry which is preliminary data.</text>
</comment>
<protein>
    <recommendedName>
        <fullName evidence="2">mannose-1-phosphate guanylyltransferase</fullName>
        <ecNumber evidence="2">2.7.7.13</ecNumber>
    </recommendedName>
</protein>
<evidence type="ECO:0000256" key="3">
    <source>
        <dbReference type="ARBA" id="ARBA00022679"/>
    </source>
</evidence>
<organism evidence="10 11">
    <name type="scientific">Propionigenium maris DSM 9537</name>
    <dbReference type="NCBI Taxonomy" id="1123000"/>
    <lineage>
        <taxon>Bacteria</taxon>
        <taxon>Fusobacteriati</taxon>
        <taxon>Fusobacteriota</taxon>
        <taxon>Fusobacteriia</taxon>
        <taxon>Fusobacteriales</taxon>
        <taxon>Fusobacteriaceae</taxon>
        <taxon>Propionigenium</taxon>
    </lineage>
</organism>
<evidence type="ECO:0000259" key="9">
    <source>
        <dbReference type="Pfam" id="PF22640"/>
    </source>
</evidence>
<dbReference type="Gene3D" id="3.90.550.10">
    <property type="entry name" value="Spore Coat Polysaccharide Biosynthesis Protein SpsA, Chain A"/>
    <property type="match status" value="1"/>
</dbReference>
<dbReference type="Pfam" id="PF22640">
    <property type="entry name" value="ManC_GMP_beta-helix"/>
    <property type="match status" value="1"/>
</dbReference>
<dbReference type="PANTHER" id="PTHR46390:SF1">
    <property type="entry name" value="MANNOSE-1-PHOSPHATE GUANYLYLTRANSFERASE"/>
    <property type="match status" value="1"/>
</dbReference>
<evidence type="ECO:0000313" key="11">
    <source>
        <dbReference type="Proteomes" id="UP001144471"/>
    </source>
</evidence>
<dbReference type="InterPro" id="IPR029044">
    <property type="entry name" value="Nucleotide-diphossugar_trans"/>
</dbReference>
<dbReference type="GO" id="GO:0005525">
    <property type="term" value="F:GTP binding"/>
    <property type="evidence" value="ECO:0007669"/>
    <property type="project" value="UniProtKB-KW"/>
</dbReference>
<dbReference type="AlphaFoldDB" id="A0A9W6GJ60"/>
<dbReference type="RefSeq" id="WP_281832932.1">
    <property type="nucleotide sequence ID" value="NZ_BSDY01000001.1"/>
</dbReference>
<dbReference type="EMBL" id="BSDY01000001">
    <property type="protein sequence ID" value="GLI54854.1"/>
    <property type="molecule type" value="Genomic_DNA"/>
</dbReference>